<keyword evidence="3" id="KW-1185">Reference proteome</keyword>
<evidence type="ECO:0000313" key="2">
    <source>
        <dbReference type="EMBL" id="KAK8780805.1"/>
    </source>
</evidence>
<comment type="caution">
    <text evidence="2">The sequence shown here is derived from an EMBL/GenBank/DDBJ whole genome shotgun (WGS) entry which is preliminary data.</text>
</comment>
<proteinExistence type="predicted"/>
<accession>A0AAQ4F204</accession>
<name>A0AAQ4F204_AMBAM</name>
<organism evidence="2 3">
    <name type="scientific">Amblyomma americanum</name>
    <name type="common">Lone star tick</name>
    <dbReference type="NCBI Taxonomy" id="6943"/>
    <lineage>
        <taxon>Eukaryota</taxon>
        <taxon>Metazoa</taxon>
        <taxon>Ecdysozoa</taxon>
        <taxon>Arthropoda</taxon>
        <taxon>Chelicerata</taxon>
        <taxon>Arachnida</taxon>
        <taxon>Acari</taxon>
        <taxon>Parasitiformes</taxon>
        <taxon>Ixodida</taxon>
        <taxon>Ixodoidea</taxon>
        <taxon>Ixodidae</taxon>
        <taxon>Amblyomminae</taxon>
        <taxon>Amblyomma</taxon>
    </lineage>
</organism>
<dbReference type="Proteomes" id="UP001321473">
    <property type="component" value="Unassembled WGS sequence"/>
</dbReference>
<reference evidence="2 3" key="1">
    <citation type="journal article" date="2023" name="Arcadia Sci">
        <title>De novo assembly of a long-read Amblyomma americanum tick genome.</title>
        <authorList>
            <person name="Chou S."/>
            <person name="Poskanzer K.E."/>
            <person name="Rollins M."/>
            <person name="Thuy-Boun P.S."/>
        </authorList>
    </citation>
    <scope>NUCLEOTIDE SEQUENCE [LARGE SCALE GENOMIC DNA]</scope>
    <source>
        <strain evidence="2">F_SG_1</strain>
        <tissue evidence="2">Salivary glands</tissue>
    </source>
</reference>
<dbReference type="AlphaFoldDB" id="A0AAQ4F204"/>
<protein>
    <submittedName>
        <fullName evidence="2">Uncharacterized protein</fullName>
    </submittedName>
</protein>
<gene>
    <name evidence="2" type="ORF">V5799_017853</name>
</gene>
<evidence type="ECO:0000256" key="1">
    <source>
        <dbReference type="SAM" id="MobiDB-lite"/>
    </source>
</evidence>
<dbReference type="EMBL" id="JARKHS020008410">
    <property type="protein sequence ID" value="KAK8780805.1"/>
    <property type="molecule type" value="Genomic_DNA"/>
</dbReference>
<evidence type="ECO:0000313" key="3">
    <source>
        <dbReference type="Proteomes" id="UP001321473"/>
    </source>
</evidence>
<sequence length="171" mass="19425">MKLNTLVTVSFKADHYRLRNPKLFKELTPAYKVGQSSYRDMCRLANGSWPRRPGARSRLADPASTSSRRREATRSFYGPRSACLVVQSQLDWYSGFGPESARPLLLDGPGSGFLGVVAFDLEADDFTGACGGAKHPLVRRLRRMLWLNEQRRQTLPRDAADDGVKRRRRRR</sequence>
<feature type="region of interest" description="Disordered" evidence="1">
    <location>
        <begin position="51"/>
        <end position="73"/>
    </location>
</feature>